<dbReference type="GO" id="GO:0017168">
    <property type="term" value="F:5-oxoprolinase (ATP-hydrolyzing) activity"/>
    <property type="evidence" value="ECO:0007669"/>
    <property type="project" value="TreeGrafter"/>
</dbReference>
<dbReference type="GO" id="GO:0006749">
    <property type="term" value="P:glutathione metabolic process"/>
    <property type="evidence" value="ECO:0007669"/>
    <property type="project" value="TreeGrafter"/>
</dbReference>
<dbReference type="InterPro" id="IPR003692">
    <property type="entry name" value="Hydantoinase_B"/>
</dbReference>
<dbReference type="Proteomes" id="UP000319908">
    <property type="component" value="Unassembled WGS sequence"/>
</dbReference>
<dbReference type="InterPro" id="IPR002821">
    <property type="entry name" value="Hydantoinase_A"/>
</dbReference>
<feature type="domain" description="Hydantoinase B/oxoprolinase" evidence="3">
    <location>
        <begin position="806"/>
        <end position="1328"/>
    </location>
</feature>
<dbReference type="PANTHER" id="PTHR11365:SF23">
    <property type="entry name" value="HYPOTHETICAL 5-OXOPROLINASE (EUROFUNG)-RELATED"/>
    <property type="match status" value="1"/>
</dbReference>
<comment type="similarity">
    <text evidence="1">Belongs to the oxoprolinase family.</text>
</comment>
<dbReference type="Pfam" id="PF05378">
    <property type="entry name" value="Hydant_A_N"/>
    <property type="match status" value="1"/>
</dbReference>
<evidence type="ECO:0000259" key="4">
    <source>
        <dbReference type="Pfam" id="PF05378"/>
    </source>
</evidence>
<keyword evidence="6" id="KW-1185">Reference proteome</keyword>
<dbReference type="GO" id="GO:0016874">
    <property type="term" value="F:ligase activity"/>
    <property type="evidence" value="ECO:0007669"/>
    <property type="project" value="UniProtKB-KW"/>
</dbReference>
<evidence type="ECO:0000256" key="1">
    <source>
        <dbReference type="ARBA" id="ARBA00010403"/>
    </source>
</evidence>
<dbReference type="InterPro" id="IPR008040">
    <property type="entry name" value="Hydant_A_N"/>
</dbReference>
<dbReference type="InterPro" id="IPR045079">
    <property type="entry name" value="Oxoprolinase-like"/>
</dbReference>
<evidence type="ECO:0000259" key="3">
    <source>
        <dbReference type="Pfam" id="PF02538"/>
    </source>
</evidence>
<evidence type="ECO:0000313" key="5">
    <source>
        <dbReference type="EMBL" id="TWU16879.1"/>
    </source>
</evidence>
<evidence type="ECO:0000259" key="2">
    <source>
        <dbReference type="Pfam" id="PF01968"/>
    </source>
</evidence>
<name>A0A5C6C219_9BACT</name>
<dbReference type="RefSeq" id="WP_146408423.1">
    <property type="nucleotide sequence ID" value="NZ_SJPU01000002.1"/>
</dbReference>
<dbReference type="Pfam" id="PF01968">
    <property type="entry name" value="Hydantoinase_A"/>
    <property type="match status" value="1"/>
</dbReference>
<organism evidence="5 6">
    <name type="scientific">Allorhodopirellula heiligendammensis</name>
    <dbReference type="NCBI Taxonomy" id="2714739"/>
    <lineage>
        <taxon>Bacteria</taxon>
        <taxon>Pseudomonadati</taxon>
        <taxon>Planctomycetota</taxon>
        <taxon>Planctomycetia</taxon>
        <taxon>Pirellulales</taxon>
        <taxon>Pirellulaceae</taxon>
        <taxon>Allorhodopirellula</taxon>
    </lineage>
</organism>
<evidence type="ECO:0000313" key="6">
    <source>
        <dbReference type="Proteomes" id="UP000319908"/>
    </source>
</evidence>
<reference evidence="5 6" key="1">
    <citation type="journal article" date="2020" name="Antonie Van Leeuwenhoek">
        <title>Rhodopirellula heiligendammensis sp. nov., Rhodopirellula pilleata sp. nov., and Rhodopirellula solitaria sp. nov. isolated from natural or artificial marine surfaces in Northern Germany and California, USA, and emended description of the genus Rhodopirellula.</title>
        <authorList>
            <person name="Kallscheuer N."/>
            <person name="Wiegand S."/>
            <person name="Jogler M."/>
            <person name="Boedeker C."/>
            <person name="Peeters S.H."/>
            <person name="Rast P."/>
            <person name="Heuer A."/>
            <person name="Jetten M.S.M."/>
            <person name="Rohde M."/>
            <person name="Jogler C."/>
        </authorList>
    </citation>
    <scope>NUCLEOTIDE SEQUENCE [LARGE SCALE GENOMIC DNA]</scope>
    <source>
        <strain evidence="5 6">Poly21</strain>
    </source>
</reference>
<keyword evidence="5" id="KW-0436">Ligase</keyword>
<dbReference type="Pfam" id="PF02538">
    <property type="entry name" value="Hydantoinase_B"/>
    <property type="match status" value="1"/>
</dbReference>
<comment type="caution">
    <text evidence="5">The sequence shown here is derived from an EMBL/GenBank/DDBJ whole genome shotgun (WGS) entry which is preliminary data.</text>
</comment>
<accession>A0A5C6C219</accession>
<feature type="domain" description="Hydantoinase A/oxoprolinase" evidence="2">
    <location>
        <begin position="294"/>
        <end position="572"/>
    </location>
</feature>
<dbReference type="EMBL" id="SJPU01000002">
    <property type="protein sequence ID" value="TWU16879.1"/>
    <property type="molecule type" value="Genomic_DNA"/>
</dbReference>
<feature type="domain" description="Hydantoinase/oxoprolinase N-terminal" evidence="4">
    <location>
        <begin position="154"/>
        <end position="275"/>
    </location>
</feature>
<dbReference type="EC" id="6.4.1.8" evidence="5"/>
<proteinExistence type="inferred from homology"/>
<dbReference type="PANTHER" id="PTHR11365">
    <property type="entry name" value="5-OXOPROLINASE RELATED"/>
    <property type="match status" value="1"/>
</dbReference>
<gene>
    <name evidence="5" type="primary">apc3</name>
    <name evidence="5" type="ORF">Poly21_40870</name>
</gene>
<sequence>MIEVWADIGGTFTDCLVNRKTDTTSDQVSLKVLSSGLVSADVVSSAGEQEILVRMPSRLVHDGFWVGADLIDLGGQRLGRITACRLRPQIQVSSEHRVGQERTEVLLQLDRPHGLTNDHDSSLTLTLDAGLEAPVLATRLLLRVSLDAPLPQLQVRLGTTRGTNALLTRSGADVALLITDGFGDLLSIGTQDRPQLFDLDIVKPKPLPRRVIEVPGRMSADGVELIAIDEDLLRERLTALRESNDCPEVLAICLLHSYRSDAHERIAERIAREVGFDRVVRSTRVAALPRIVPRAETTTLDAYLQPVLEDYVERVATQFGGPESCHLRWMTSSGNLVASDGFHGRESVLSGPAGGVVALANIARKLNLNGAVGLDMGGTSTDVSRFDGEIGRRHESQIGGIRVLSPMMDIHTVAAGGGSICRCQDGRLYVGPESAGANPGPACYGRGGPLTITDVNVVLGRLPAERFPFPLDRGAAERALSAVHQSLPNSIAASPAELAEGFLQIAVTQMAEAVRSVTMAAGNDVREMALVGFGGAAGGHLCRVAESLGMSHIIDHPQAGILSAVGIGQAAIGRILTAAQQGTIALGKTEHEPAAPEQFTRVSSVECQAELRQAADNLRHDCLALLSDEESLGDPKNVNLAAIHDTDDDQVSVKLWADLRYRGTQSTLELALEPTETLAARMDAKHAATFGYDRIQMPVEVVSLRCETTLQKPQQQAQRVQREQAPQGQRRLATPLSSNGLMAVLDREQLAGGDSIAGPAIVASPHSILVVEAGWIATMDLAGAIELRRTRVASIDSAIEAETNHDAVEMEIVSRRVQGIAEAMGEVIRRTSVSVNVKERRDYSCAVFLGDGALAANAAHVPVHLGAMGHTVRSMIASFPYMERGDCFISNDPFAGGSHLPDVTVVTPVFCSPESQRRPANWPCDYFVASRCHHAEIGGMLPGSMAPEATCLADEGVLIRNMALARGGVSNHARLRDLLQSGPFPSRSVDENMADIAAAEAAGREGARLMTTLSDSLPPGRLSELLTRLLSVAGEAAAKWIDSLGTATRSFSDQLDDGTPIKVSLRPTRCATADGTPRLTIDFTGTGDVHPHGFNATRSIVTAAVLYVLRCVTPNELPLCDGVLDRMDLIIPPGLLDPPANQEPNLCPAVVAGNVETSNRVVDVLLGALGVAAASQGTMNNLLLGDSTFGYYETIGGGAGATRNANGADAVHTHMTNTRITDPEVLESRLPVRLWKFGVRHHSGGTGYHRGGDGIVREMEFLRPLMLSLITSRRTTQPYGAEGGEPGQPGMQSLFRGGQETSLAGCVSMPVHAGDRLRIETPGGGGFGVSR</sequence>
<dbReference type="GO" id="GO:0005829">
    <property type="term" value="C:cytosol"/>
    <property type="evidence" value="ECO:0007669"/>
    <property type="project" value="TreeGrafter"/>
</dbReference>
<protein>
    <submittedName>
        <fullName evidence="5">Acetophenone carboxylase gamma subunit</fullName>
        <ecNumber evidence="5">6.4.1.8</ecNumber>
    </submittedName>
</protein>
<dbReference type="OrthoDB" id="9768323at2"/>